<gene>
    <name evidence="1" type="ORF">HNY73_010273</name>
</gene>
<name>A0A8T0F1A8_ARGBR</name>
<proteinExistence type="predicted"/>
<keyword evidence="2" id="KW-1185">Reference proteome</keyword>
<evidence type="ECO:0000313" key="2">
    <source>
        <dbReference type="Proteomes" id="UP000807504"/>
    </source>
</evidence>
<dbReference type="Proteomes" id="UP000807504">
    <property type="component" value="Unassembled WGS sequence"/>
</dbReference>
<reference evidence="1" key="2">
    <citation type="submission" date="2020-06" db="EMBL/GenBank/DDBJ databases">
        <authorList>
            <person name="Sheffer M."/>
        </authorList>
    </citation>
    <scope>NUCLEOTIDE SEQUENCE</scope>
</reference>
<comment type="caution">
    <text evidence="1">The sequence shown here is derived from an EMBL/GenBank/DDBJ whole genome shotgun (WGS) entry which is preliminary data.</text>
</comment>
<protein>
    <submittedName>
        <fullName evidence="1">Uncharacterized protein</fullName>
    </submittedName>
</protein>
<organism evidence="1 2">
    <name type="scientific">Argiope bruennichi</name>
    <name type="common">Wasp spider</name>
    <name type="synonym">Aranea bruennichi</name>
    <dbReference type="NCBI Taxonomy" id="94029"/>
    <lineage>
        <taxon>Eukaryota</taxon>
        <taxon>Metazoa</taxon>
        <taxon>Ecdysozoa</taxon>
        <taxon>Arthropoda</taxon>
        <taxon>Chelicerata</taxon>
        <taxon>Arachnida</taxon>
        <taxon>Araneae</taxon>
        <taxon>Araneomorphae</taxon>
        <taxon>Entelegynae</taxon>
        <taxon>Araneoidea</taxon>
        <taxon>Araneidae</taxon>
        <taxon>Argiope</taxon>
    </lineage>
</organism>
<accession>A0A8T0F1A8</accession>
<dbReference type="EMBL" id="JABXBU010000030">
    <property type="protein sequence ID" value="KAF8784621.1"/>
    <property type="molecule type" value="Genomic_DNA"/>
</dbReference>
<sequence>MRRNRAQLSVTNEIRGAEGMLGNAWYADLSWQILWNSKGDGKVHAITHSHIHPICSTKIRPDWFPARGSRTNCEPKKKIISNDPKTSPCYCSRAIGFKCVYGLLYFA</sequence>
<dbReference type="AlphaFoldDB" id="A0A8T0F1A8"/>
<evidence type="ECO:0000313" key="1">
    <source>
        <dbReference type="EMBL" id="KAF8784621.1"/>
    </source>
</evidence>
<reference evidence="1" key="1">
    <citation type="journal article" date="2020" name="bioRxiv">
        <title>Chromosome-level reference genome of the European wasp spider Argiope bruennichi: a resource for studies on range expansion and evolutionary adaptation.</title>
        <authorList>
            <person name="Sheffer M.M."/>
            <person name="Hoppe A."/>
            <person name="Krehenwinkel H."/>
            <person name="Uhl G."/>
            <person name="Kuss A.W."/>
            <person name="Jensen L."/>
            <person name="Jensen C."/>
            <person name="Gillespie R.G."/>
            <person name="Hoff K.J."/>
            <person name="Prost S."/>
        </authorList>
    </citation>
    <scope>NUCLEOTIDE SEQUENCE</scope>
</reference>